<dbReference type="InterPro" id="IPR005158">
    <property type="entry name" value="BTAD"/>
</dbReference>
<dbReference type="SMART" id="SM01043">
    <property type="entry name" value="BTAD"/>
    <property type="match status" value="1"/>
</dbReference>
<evidence type="ECO:0000313" key="4">
    <source>
        <dbReference type="EMBL" id="PZG41228.1"/>
    </source>
</evidence>
<dbReference type="InterPro" id="IPR027417">
    <property type="entry name" value="P-loop_NTPase"/>
</dbReference>
<dbReference type="InterPro" id="IPR011990">
    <property type="entry name" value="TPR-like_helical_dom_sf"/>
</dbReference>
<evidence type="ECO:0000256" key="1">
    <source>
        <dbReference type="ARBA" id="ARBA00023015"/>
    </source>
</evidence>
<dbReference type="Gene3D" id="1.25.40.10">
    <property type="entry name" value="Tetratricopeptide repeat domain"/>
    <property type="match status" value="1"/>
</dbReference>
<dbReference type="GO" id="GO:0043531">
    <property type="term" value="F:ADP binding"/>
    <property type="evidence" value="ECO:0007669"/>
    <property type="project" value="InterPro"/>
</dbReference>
<feature type="domain" description="Bacterial transcriptional activator" evidence="3">
    <location>
        <begin position="31"/>
        <end position="173"/>
    </location>
</feature>
<evidence type="ECO:0000256" key="2">
    <source>
        <dbReference type="ARBA" id="ARBA00023163"/>
    </source>
</evidence>
<protein>
    <recommendedName>
        <fullName evidence="3">Bacterial transcriptional activator domain-containing protein</fullName>
    </recommendedName>
</protein>
<dbReference type="PANTHER" id="PTHR35807">
    <property type="entry name" value="TRANSCRIPTIONAL REGULATOR REDD-RELATED"/>
    <property type="match status" value="1"/>
</dbReference>
<dbReference type="CDD" id="cd15831">
    <property type="entry name" value="BTAD"/>
    <property type="match status" value="1"/>
</dbReference>
<dbReference type="InterPro" id="IPR002182">
    <property type="entry name" value="NB-ARC"/>
</dbReference>
<dbReference type="PRINTS" id="PR00364">
    <property type="entry name" value="DISEASERSIST"/>
</dbReference>
<dbReference type="SUPFAM" id="SSF48452">
    <property type="entry name" value="TPR-like"/>
    <property type="match status" value="1"/>
</dbReference>
<dbReference type="EMBL" id="POUA01000177">
    <property type="protein sequence ID" value="PZG41228.1"/>
    <property type="molecule type" value="Genomic_DNA"/>
</dbReference>
<dbReference type="SUPFAM" id="SSF52540">
    <property type="entry name" value="P-loop containing nucleoside triphosphate hydrolases"/>
    <property type="match status" value="1"/>
</dbReference>
<accession>A0A2W2GVC9</accession>
<dbReference type="RefSeq" id="WP_233508049.1">
    <property type="nucleotide sequence ID" value="NZ_POUA01000177.1"/>
</dbReference>
<comment type="caution">
    <text evidence="4">The sequence shown here is derived from an EMBL/GenBank/DDBJ whole genome shotgun (WGS) entry which is preliminary data.</text>
</comment>
<keyword evidence="1" id="KW-0805">Transcription regulation</keyword>
<reference evidence="4 5" key="1">
    <citation type="submission" date="2018-01" db="EMBL/GenBank/DDBJ databases">
        <title>Draft genome sequence of Sphaerisporangium sp. 7K107.</title>
        <authorList>
            <person name="Sahin N."/>
            <person name="Saygin H."/>
            <person name="Ay H."/>
        </authorList>
    </citation>
    <scope>NUCLEOTIDE SEQUENCE [LARGE SCALE GENOMIC DNA]</scope>
    <source>
        <strain evidence="4 5">7K107</strain>
    </source>
</reference>
<dbReference type="GO" id="GO:0006355">
    <property type="term" value="P:regulation of DNA-templated transcription"/>
    <property type="evidence" value="ECO:0007669"/>
    <property type="project" value="TreeGrafter"/>
</dbReference>
<proteinExistence type="predicted"/>
<dbReference type="Gene3D" id="3.40.50.300">
    <property type="entry name" value="P-loop containing nucleotide triphosphate hydrolases"/>
    <property type="match status" value="1"/>
</dbReference>
<dbReference type="Proteomes" id="UP000248544">
    <property type="component" value="Unassembled WGS sequence"/>
</dbReference>
<keyword evidence="5" id="KW-1185">Reference proteome</keyword>
<dbReference type="Pfam" id="PF00931">
    <property type="entry name" value="NB-ARC"/>
    <property type="match status" value="1"/>
</dbReference>
<keyword evidence="2" id="KW-0804">Transcription</keyword>
<sequence length="665" mass="71476">MRRALCVPGEPESRLRTGAGGYLIEVRPGELDADVFIEQVEAGERASTVNAACGHFERALRGWRGRPLEDVPLGPELAAEAARLAERRDGVRERYFGLRIEMGQHAEVLPELRAFVAGDPLREGAVGLLMSALDGAGCRAAALELFHATRRRLIDELGVEPGADLRRRFQLLLTGGAAPGGAVIPGPGDRARPGGAVFTAAGGRPDGAVVTGWGDGAVTGRVDGTAGPRYLFVGRERELRSISQGGRFVAIDGMPGVGKTALAVEAARRLRAHARIDLTLSVDLHGYDRHRPPVDPAVVLDEWLRRFGAHGDRLQRLDVRALRAEFLDRLAGRRVLVLLDNAADERQVLPLIADGSGSLTLLTSRRRLTGLPGADHMRLEVLGGDESVRLLRAAAGADRIDAESDTAADVAETVGHLPLALGLVAGQIAGSRGWTLHDHLDRLRAHRDLLRVEAPVEAAFALSYERLTPGCRRTFRLLALHPGRRIDDLAAAALAGVSTSEAARDLRVLLSANLLRRDGPDHCEFHDLTRRFALRQAIDREPGHARQAALSRLHAHYAHSAALAMDQYAPYEKHRRPGVCGGGEAVHSFADRRAASDWLDTERANLVATAVQGTPAQAALLSTLLSRYLDSGGHYRDAKAVHARAAQVTGAGERGRALARLAAVH</sequence>
<organism evidence="4 5">
    <name type="scientific">Spongiactinospora gelatinilytica</name>
    <dbReference type="NCBI Taxonomy" id="2666298"/>
    <lineage>
        <taxon>Bacteria</taxon>
        <taxon>Bacillati</taxon>
        <taxon>Actinomycetota</taxon>
        <taxon>Actinomycetes</taxon>
        <taxon>Streptosporangiales</taxon>
        <taxon>Streptosporangiaceae</taxon>
        <taxon>Spongiactinospora</taxon>
    </lineage>
</organism>
<dbReference type="Pfam" id="PF03704">
    <property type="entry name" value="BTAD"/>
    <property type="match status" value="1"/>
</dbReference>
<evidence type="ECO:0000259" key="3">
    <source>
        <dbReference type="SMART" id="SM01043"/>
    </source>
</evidence>
<evidence type="ECO:0000313" key="5">
    <source>
        <dbReference type="Proteomes" id="UP000248544"/>
    </source>
</evidence>
<gene>
    <name evidence="4" type="ORF">C1I98_21640</name>
</gene>
<feature type="non-terminal residue" evidence="4">
    <location>
        <position position="665"/>
    </location>
</feature>
<dbReference type="PANTHER" id="PTHR35807:SF1">
    <property type="entry name" value="TRANSCRIPTIONAL REGULATOR REDD"/>
    <property type="match status" value="1"/>
</dbReference>
<dbReference type="InterPro" id="IPR051677">
    <property type="entry name" value="AfsR-DnrI-RedD_regulator"/>
</dbReference>
<name>A0A2W2GVC9_9ACTN</name>
<dbReference type="GO" id="GO:0003677">
    <property type="term" value="F:DNA binding"/>
    <property type="evidence" value="ECO:0007669"/>
    <property type="project" value="TreeGrafter"/>
</dbReference>
<dbReference type="AlphaFoldDB" id="A0A2W2GVC9"/>